<dbReference type="AlphaFoldDB" id="A0A1Q9AIH5"/>
<gene>
    <name evidence="2" type="ORF">BJF92_16715</name>
</gene>
<protein>
    <submittedName>
        <fullName evidence="2">Uncharacterized protein</fullName>
    </submittedName>
</protein>
<proteinExistence type="predicted"/>
<evidence type="ECO:0000313" key="3">
    <source>
        <dbReference type="Proteomes" id="UP000186143"/>
    </source>
</evidence>
<dbReference type="STRING" id="1672749.BJF92_16715"/>
<dbReference type="RefSeq" id="WP_075635080.1">
    <property type="nucleotide sequence ID" value="NZ_MKIO01000030.1"/>
</dbReference>
<name>A0A1Q9AIH5_9HYPH</name>
<evidence type="ECO:0000256" key="1">
    <source>
        <dbReference type="SAM" id="SignalP"/>
    </source>
</evidence>
<feature type="signal peptide" evidence="1">
    <location>
        <begin position="1"/>
        <end position="24"/>
    </location>
</feature>
<dbReference type="EMBL" id="MKIO01000030">
    <property type="protein sequence ID" value="OLP55042.1"/>
    <property type="molecule type" value="Genomic_DNA"/>
</dbReference>
<comment type="caution">
    <text evidence="2">The sequence shown here is derived from an EMBL/GenBank/DDBJ whole genome shotgun (WGS) entry which is preliminary data.</text>
</comment>
<organism evidence="2 3">
    <name type="scientific">Xaviernesmea rhizosphaerae</name>
    <dbReference type="NCBI Taxonomy" id="1672749"/>
    <lineage>
        <taxon>Bacteria</taxon>
        <taxon>Pseudomonadati</taxon>
        <taxon>Pseudomonadota</taxon>
        <taxon>Alphaproteobacteria</taxon>
        <taxon>Hyphomicrobiales</taxon>
        <taxon>Rhizobiaceae</taxon>
        <taxon>Rhizobium/Agrobacterium group</taxon>
        <taxon>Xaviernesmea</taxon>
    </lineage>
</organism>
<feature type="chain" id="PRO_5012254860" evidence="1">
    <location>
        <begin position="25"/>
        <end position="225"/>
    </location>
</feature>
<reference evidence="2 3" key="1">
    <citation type="submission" date="2016-09" db="EMBL/GenBank/DDBJ databases">
        <title>Rhizobium sp. nov., a novel species isolated from the rice rhizosphere.</title>
        <authorList>
            <person name="Zhao J."/>
            <person name="Zhang X."/>
        </authorList>
    </citation>
    <scope>NUCLEOTIDE SEQUENCE [LARGE SCALE GENOMIC DNA]</scope>
    <source>
        <strain evidence="2 3">MH17</strain>
    </source>
</reference>
<sequence>MIARVIAVLLACLVLAVLPQTLRAQEGLTPSERGEMEAAIDMAIKTQPSGTPVRKPLSERTAMTIIPEKATSGRSGGICNSCTDPCRQFSLQIDTDGGAVMSIYQGRKCMIAQARDPHTAPWAYAEPLRLVATERAIAPALLAMLRSDLVALQYLSPGEDAPSSRVMAALDAFRADAFLSGRVGQAVGDIDVVTLKNTLARSRIPAMDGCAQAAAAARACGALGG</sequence>
<keyword evidence="1" id="KW-0732">Signal</keyword>
<accession>A0A1Q9AIH5</accession>
<dbReference type="Proteomes" id="UP000186143">
    <property type="component" value="Unassembled WGS sequence"/>
</dbReference>
<evidence type="ECO:0000313" key="2">
    <source>
        <dbReference type="EMBL" id="OLP55042.1"/>
    </source>
</evidence>